<dbReference type="STRING" id="1176165.GCA_001584405_01019"/>
<organism evidence="7 8">
    <name type="scientific">Brevibacterium ravenspurgense</name>
    <dbReference type="NCBI Taxonomy" id="479117"/>
    <lineage>
        <taxon>Bacteria</taxon>
        <taxon>Bacillati</taxon>
        <taxon>Actinomycetota</taxon>
        <taxon>Actinomycetes</taxon>
        <taxon>Micrococcales</taxon>
        <taxon>Brevibacteriaceae</taxon>
        <taxon>Brevibacterium</taxon>
    </lineage>
</organism>
<dbReference type="InterPro" id="IPR036908">
    <property type="entry name" value="RlpA-like_sf"/>
</dbReference>
<proteinExistence type="inferred from homology"/>
<evidence type="ECO:0000256" key="2">
    <source>
        <dbReference type="ARBA" id="ARBA00023316"/>
    </source>
</evidence>
<dbReference type="HAMAP" id="MF_02071">
    <property type="entry name" value="RlpA"/>
    <property type="match status" value="1"/>
</dbReference>
<dbReference type="EC" id="4.2.2.-" evidence="3"/>
<sequence>MTLPAPEKSESDAGEKADSSSGKSGSSKSASSKSEPKANTKASGSGGTCKASYYWQDQMTATGERFNTNDLTAAHKSLPFNSRVKVTNKANGKSVTVRINDRGPYVAGRCLDLSTAAMKAVGGTGAGVITVSYQVL</sequence>
<feature type="compositionally biased region" description="Low complexity" evidence="5">
    <location>
        <begin position="19"/>
        <end position="33"/>
    </location>
</feature>
<dbReference type="AlphaFoldDB" id="A0A2I1IJZ4"/>
<evidence type="ECO:0000313" key="8">
    <source>
        <dbReference type="Proteomes" id="UP000242755"/>
    </source>
</evidence>
<dbReference type="Gene3D" id="2.40.40.10">
    <property type="entry name" value="RlpA-like domain"/>
    <property type="match status" value="1"/>
</dbReference>
<dbReference type="SUPFAM" id="SSF50685">
    <property type="entry name" value="Barwin-like endoglucanases"/>
    <property type="match status" value="1"/>
</dbReference>
<name>A0A2I1IJZ4_9MICO</name>
<accession>A0A2I1IJZ4</accession>
<reference evidence="7 8" key="1">
    <citation type="submission" date="2017-12" db="EMBL/GenBank/DDBJ databases">
        <title>Phylogenetic diversity of female urinary microbiome.</title>
        <authorList>
            <person name="Thomas-White K."/>
            <person name="Wolfe A.J."/>
        </authorList>
    </citation>
    <scope>NUCLEOTIDE SEQUENCE [LARGE SCALE GENOMIC DNA]</scope>
    <source>
        <strain evidence="7 8">UMB0426</strain>
    </source>
</reference>
<feature type="domain" description="RlpA-like protein double-psi beta-barrel" evidence="6">
    <location>
        <begin position="50"/>
        <end position="133"/>
    </location>
</feature>
<gene>
    <name evidence="3" type="primary">rlpA</name>
    <name evidence="7" type="ORF">CYJ40_01455</name>
</gene>
<dbReference type="GO" id="GO:0071555">
    <property type="term" value="P:cell wall organization"/>
    <property type="evidence" value="ECO:0007669"/>
    <property type="project" value="UniProtKB-KW"/>
</dbReference>
<protein>
    <recommendedName>
        <fullName evidence="3">Probable endolytic peptidoglycan transglycosylase RlpA</fullName>
        <ecNumber evidence="3">4.2.2.-</ecNumber>
    </recommendedName>
</protein>
<comment type="caution">
    <text evidence="7">The sequence shown here is derived from an EMBL/GenBank/DDBJ whole genome shotgun (WGS) entry which is preliminary data.</text>
</comment>
<dbReference type="PANTHER" id="PTHR34183">
    <property type="entry name" value="ENDOLYTIC PEPTIDOGLYCAN TRANSGLYCOSYLASE RLPA"/>
    <property type="match status" value="1"/>
</dbReference>
<keyword evidence="7" id="KW-0449">Lipoprotein</keyword>
<comment type="function">
    <text evidence="3">Lytic transglycosylase with a strong preference for naked glycan strands that lack stem peptides.</text>
</comment>
<dbReference type="Proteomes" id="UP000242755">
    <property type="component" value="Unassembled WGS sequence"/>
</dbReference>
<evidence type="ECO:0000259" key="6">
    <source>
        <dbReference type="Pfam" id="PF03330"/>
    </source>
</evidence>
<keyword evidence="2 3" id="KW-0961">Cell wall biogenesis/degradation</keyword>
<comment type="similarity">
    <text evidence="3 4">Belongs to the RlpA family.</text>
</comment>
<dbReference type="NCBIfam" id="TIGR00413">
    <property type="entry name" value="rlpA"/>
    <property type="match status" value="1"/>
</dbReference>
<dbReference type="InterPro" id="IPR034718">
    <property type="entry name" value="RlpA"/>
</dbReference>
<dbReference type="PANTHER" id="PTHR34183:SF8">
    <property type="entry name" value="ENDOLYTIC PEPTIDOGLYCAN TRANSGLYCOSYLASE RLPA-RELATED"/>
    <property type="match status" value="1"/>
</dbReference>
<dbReference type="InterPro" id="IPR009009">
    <property type="entry name" value="RlpA-like_DPBB"/>
</dbReference>
<feature type="region of interest" description="Disordered" evidence="5">
    <location>
        <begin position="1"/>
        <end position="48"/>
    </location>
</feature>
<dbReference type="GO" id="GO:0008932">
    <property type="term" value="F:lytic endotransglycosylase activity"/>
    <property type="evidence" value="ECO:0007669"/>
    <property type="project" value="UniProtKB-UniRule"/>
</dbReference>
<dbReference type="InterPro" id="IPR012997">
    <property type="entry name" value="RplA"/>
</dbReference>
<dbReference type="EMBL" id="PKGO01000001">
    <property type="protein sequence ID" value="PKY71448.1"/>
    <property type="molecule type" value="Genomic_DNA"/>
</dbReference>
<evidence type="ECO:0000256" key="4">
    <source>
        <dbReference type="RuleBase" id="RU003495"/>
    </source>
</evidence>
<dbReference type="GO" id="GO:0000270">
    <property type="term" value="P:peptidoglycan metabolic process"/>
    <property type="evidence" value="ECO:0007669"/>
    <property type="project" value="UniProtKB-UniRule"/>
</dbReference>
<evidence type="ECO:0000256" key="5">
    <source>
        <dbReference type="SAM" id="MobiDB-lite"/>
    </source>
</evidence>
<dbReference type="Pfam" id="PF03330">
    <property type="entry name" value="DPBB_1"/>
    <property type="match status" value="1"/>
</dbReference>
<evidence type="ECO:0000313" key="7">
    <source>
        <dbReference type="EMBL" id="PKY71448.1"/>
    </source>
</evidence>
<keyword evidence="1 3" id="KW-0456">Lyase</keyword>
<feature type="compositionally biased region" description="Basic and acidic residues" evidence="5">
    <location>
        <begin position="7"/>
        <end position="18"/>
    </location>
</feature>
<evidence type="ECO:0000256" key="1">
    <source>
        <dbReference type="ARBA" id="ARBA00023239"/>
    </source>
</evidence>
<evidence type="ECO:0000256" key="3">
    <source>
        <dbReference type="HAMAP-Rule" id="MF_02071"/>
    </source>
</evidence>
<dbReference type="CDD" id="cd22268">
    <property type="entry name" value="DPBB_RlpA-like"/>
    <property type="match status" value="1"/>
</dbReference>